<dbReference type="SMART" id="SM00985">
    <property type="entry name" value="UBA_e1_C"/>
    <property type="match status" value="1"/>
</dbReference>
<dbReference type="InterPro" id="IPR018965">
    <property type="entry name" value="Ub-activating_enz_E1_C"/>
</dbReference>
<feature type="domain" description="Ubiquitin-activating enzyme E1 C-terminal" evidence="1">
    <location>
        <begin position="1"/>
        <end position="80"/>
    </location>
</feature>
<organism evidence="2 3">
    <name type="scientific">Metschnikowia bicuspidata</name>
    <dbReference type="NCBI Taxonomy" id="27322"/>
    <lineage>
        <taxon>Eukaryota</taxon>
        <taxon>Fungi</taxon>
        <taxon>Dikarya</taxon>
        <taxon>Ascomycota</taxon>
        <taxon>Saccharomycotina</taxon>
        <taxon>Pichiomycetes</taxon>
        <taxon>Metschnikowiaceae</taxon>
        <taxon>Metschnikowia</taxon>
    </lineage>
</organism>
<evidence type="ECO:0000313" key="3">
    <source>
        <dbReference type="Proteomes" id="UP000268321"/>
    </source>
</evidence>
<keyword evidence="3" id="KW-1185">Reference proteome</keyword>
<dbReference type="OrthoDB" id="4201356at2759"/>
<dbReference type="AlphaFoldDB" id="A0A4P9Z8D6"/>
<dbReference type="InterPro" id="IPR038252">
    <property type="entry name" value="UBA_E1_C_sf"/>
</dbReference>
<protein>
    <recommendedName>
        <fullName evidence="1">Ubiquitin-activating enzyme E1 C-terminal domain-containing protein</fullName>
    </recommendedName>
</protein>
<proteinExistence type="predicted"/>
<accession>A0A4P9Z8D6</accession>
<dbReference type="Gene3D" id="3.10.290.60">
    <property type="entry name" value="Ubiquitin-activating enzyme E1, UFD domain"/>
    <property type="match status" value="1"/>
</dbReference>
<reference evidence="3" key="1">
    <citation type="journal article" date="2018" name="Nat. Microbiol.">
        <title>Leveraging single-cell genomics to expand the fungal tree of life.</title>
        <authorList>
            <person name="Ahrendt S.R."/>
            <person name="Quandt C.A."/>
            <person name="Ciobanu D."/>
            <person name="Clum A."/>
            <person name="Salamov A."/>
            <person name="Andreopoulos B."/>
            <person name="Cheng J.F."/>
            <person name="Woyke T."/>
            <person name="Pelin A."/>
            <person name="Henrissat B."/>
            <person name="Reynolds N.K."/>
            <person name="Benny G.L."/>
            <person name="Smith M.E."/>
            <person name="James T.Y."/>
            <person name="Grigoriev I.V."/>
        </authorList>
    </citation>
    <scope>NUCLEOTIDE SEQUENCE [LARGE SCALE GENOMIC DNA]</scope>
    <source>
        <strain evidence="3">Baker2002</strain>
    </source>
</reference>
<gene>
    <name evidence="2" type="ORF">METBISCDRAFT_20213</name>
</gene>
<dbReference type="EMBL" id="ML004600">
    <property type="protein sequence ID" value="RKP28768.1"/>
    <property type="molecule type" value="Genomic_DNA"/>
</dbReference>
<sequence>ELLEYFESMEKLEISMLSYDVSLLYASFLPLKKIADRLEMKMTELIESVSKKPIPAHAKHLILEVCCNDENGEDAEVPFVLIKL</sequence>
<dbReference type="FunFam" id="3.10.290.60:FF:000002">
    <property type="entry name" value="Ubiquitin-like modifier-activating enzyme 1"/>
    <property type="match status" value="1"/>
</dbReference>
<feature type="non-terminal residue" evidence="2">
    <location>
        <position position="1"/>
    </location>
</feature>
<evidence type="ECO:0000313" key="2">
    <source>
        <dbReference type="EMBL" id="RKP28768.1"/>
    </source>
</evidence>
<dbReference type="Pfam" id="PF09358">
    <property type="entry name" value="E1_UFD"/>
    <property type="match status" value="1"/>
</dbReference>
<evidence type="ECO:0000259" key="1">
    <source>
        <dbReference type="SMART" id="SM00985"/>
    </source>
</evidence>
<dbReference type="Proteomes" id="UP000268321">
    <property type="component" value="Unassembled WGS sequence"/>
</dbReference>
<name>A0A4P9Z8D6_9ASCO</name>